<name>X1BSM3_9ZZZZ</name>
<protein>
    <recommendedName>
        <fullName evidence="2">Terminase large subunit gp17-like C-terminal domain-containing protein</fullName>
    </recommendedName>
</protein>
<evidence type="ECO:0008006" key="2">
    <source>
        <dbReference type="Google" id="ProtNLM"/>
    </source>
</evidence>
<dbReference type="AlphaFoldDB" id="X1BSM3"/>
<dbReference type="EMBL" id="BART01025208">
    <property type="protein sequence ID" value="GAG98060.1"/>
    <property type="molecule type" value="Genomic_DNA"/>
</dbReference>
<feature type="non-terminal residue" evidence="1">
    <location>
        <position position="1"/>
    </location>
</feature>
<dbReference type="Gene3D" id="3.40.50.300">
    <property type="entry name" value="P-loop containing nucleotide triphosphate hydrolases"/>
    <property type="match status" value="1"/>
</dbReference>
<sequence>TRNPKASIISLAGGCSSNALRGRNAIVVIMDEMAFFLDNSGRFSGSEVYKALTPSVASFKEDGKVICISSPYAKYGSFYERWQQSFHEQEITLAFKMYSSMANPDNVGTAFLKAARRRDKTGFMCEYGAEFSDSVVAWVEDESEFKRCIKNIPQKTRGETGIKYFMGIDLGFKNDGAAVAIVHRDPKTGKIILDFADVWFSGASDVWDFEDSIYQGCNKYAGQDLLKMADIVGEIKELVRWFPLQSGTFDQSSGYALAELLKAKGLKQIQMENFTDRKNHE</sequence>
<accession>X1BSM3</accession>
<proteinExistence type="predicted"/>
<dbReference type="Gene3D" id="3.30.420.240">
    <property type="match status" value="1"/>
</dbReference>
<reference evidence="1" key="1">
    <citation type="journal article" date="2014" name="Front. Microbiol.">
        <title>High frequency of phylogenetically diverse reductive dehalogenase-homologous genes in deep subseafloor sedimentary metagenomes.</title>
        <authorList>
            <person name="Kawai M."/>
            <person name="Futagami T."/>
            <person name="Toyoda A."/>
            <person name="Takaki Y."/>
            <person name="Nishi S."/>
            <person name="Hori S."/>
            <person name="Arai W."/>
            <person name="Tsubouchi T."/>
            <person name="Morono Y."/>
            <person name="Uchiyama I."/>
            <person name="Ito T."/>
            <person name="Fujiyama A."/>
            <person name="Inagaki F."/>
            <person name="Takami H."/>
        </authorList>
    </citation>
    <scope>NUCLEOTIDE SEQUENCE</scope>
    <source>
        <strain evidence="1">Expedition CK06-06</strain>
    </source>
</reference>
<organism evidence="1">
    <name type="scientific">marine sediment metagenome</name>
    <dbReference type="NCBI Taxonomy" id="412755"/>
    <lineage>
        <taxon>unclassified sequences</taxon>
        <taxon>metagenomes</taxon>
        <taxon>ecological metagenomes</taxon>
    </lineage>
</organism>
<feature type="non-terminal residue" evidence="1">
    <location>
        <position position="281"/>
    </location>
</feature>
<evidence type="ECO:0000313" key="1">
    <source>
        <dbReference type="EMBL" id="GAG98060.1"/>
    </source>
</evidence>
<comment type="caution">
    <text evidence="1">The sequence shown here is derived from an EMBL/GenBank/DDBJ whole genome shotgun (WGS) entry which is preliminary data.</text>
</comment>
<gene>
    <name evidence="1" type="ORF">S01H4_45300</name>
</gene>
<dbReference type="InterPro" id="IPR027417">
    <property type="entry name" value="P-loop_NTPase"/>
</dbReference>